<proteinExistence type="predicted"/>
<dbReference type="AlphaFoldDB" id="A0AA43AI04"/>
<sequence length="249" mass="27259">MDSSNESRDLGRGGLPMTYCVAMCLQDGMVFASDSRTNAGVDHIATFRKLHLFTGEDRVLVLQSAGNLATTQSVISLLTEGQELLALPSLYEAAALIGQTIRTVISRDGGQQQGHINFGCNMLLGGQIRGERHRLFHIYPEGNFIEASADTPYFQIGESKYGKPILDRIIHHETPLQTALQCALISIDSTLRSNLSVGLPLDALVYAEGSFSAAHLHRITEQNPHFVALRKAWGEGLQQLFRGLPTFPL</sequence>
<dbReference type="PIRSF" id="PIRSF009120">
    <property type="entry name" value="UCP009120_prtse"/>
    <property type="match status" value="1"/>
</dbReference>
<comment type="caution">
    <text evidence="1">The sequence shown here is derived from an EMBL/GenBank/DDBJ whole genome shotgun (WGS) entry which is preliminary data.</text>
</comment>
<dbReference type="RefSeq" id="WP_227656664.1">
    <property type="nucleotide sequence ID" value="NZ_AP022214.1"/>
</dbReference>
<dbReference type="GO" id="GO:0005839">
    <property type="term" value="C:proteasome core complex"/>
    <property type="evidence" value="ECO:0007669"/>
    <property type="project" value="InterPro"/>
</dbReference>
<reference evidence="1" key="1">
    <citation type="submission" date="2022-09" db="EMBL/GenBank/DDBJ databases">
        <title>Intensive care unit water sources are persistently colonized with multi-drug resistant bacteria and are the site of extensive horizontal gene transfer of antibiotic resistance genes.</title>
        <authorList>
            <person name="Diorio-Toth L."/>
        </authorList>
    </citation>
    <scope>NUCLEOTIDE SEQUENCE</scope>
    <source>
        <strain evidence="1">GD03796</strain>
    </source>
</reference>
<evidence type="ECO:0000313" key="1">
    <source>
        <dbReference type="EMBL" id="MDH1897723.1"/>
    </source>
</evidence>
<dbReference type="InterPro" id="IPR001353">
    <property type="entry name" value="Proteasome_sua/b"/>
</dbReference>
<name>A0AA43AI04_AERCA</name>
<dbReference type="GO" id="GO:0051603">
    <property type="term" value="P:proteolysis involved in protein catabolic process"/>
    <property type="evidence" value="ECO:0007669"/>
    <property type="project" value="InterPro"/>
</dbReference>
<dbReference type="SUPFAM" id="SSF56235">
    <property type="entry name" value="N-terminal nucleophile aminohydrolases (Ntn hydrolases)"/>
    <property type="match status" value="1"/>
</dbReference>
<dbReference type="Pfam" id="PF00227">
    <property type="entry name" value="Proteasome"/>
    <property type="match status" value="1"/>
</dbReference>
<dbReference type="Proteomes" id="UP001160758">
    <property type="component" value="Unassembled WGS sequence"/>
</dbReference>
<dbReference type="Gene3D" id="3.60.20.10">
    <property type="entry name" value="Glutamine Phosphoribosylpyrophosphate, subunit 1, domain 1"/>
    <property type="match status" value="1"/>
</dbReference>
<accession>A0AA43AI04</accession>
<protein>
    <submittedName>
        <fullName evidence="1">Peptidase</fullName>
    </submittedName>
</protein>
<dbReference type="InterPro" id="IPR029055">
    <property type="entry name" value="Ntn_hydrolases_N"/>
</dbReference>
<dbReference type="InterPro" id="IPR016545">
    <property type="entry name" value="UCP009120_prtse"/>
</dbReference>
<dbReference type="EMBL" id="JAOCFT010000001">
    <property type="protein sequence ID" value="MDH1897723.1"/>
    <property type="molecule type" value="Genomic_DNA"/>
</dbReference>
<evidence type="ECO:0000313" key="2">
    <source>
        <dbReference type="Proteomes" id="UP001160758"/>
    </source>
</evidence>
<gene>
    <name evidence="1" type="ORF">N5I07_09100</name>
</gene>
<organism evidence="1 2">
    <name type="scientific">Aeromonas caviae</name>
    <name type="common">Aeromonas punctata</name>
    <dbReference type="NCBI Taxonomy" id="648"/>
    <lineage>
        <taxon>Bacteria</taxon>
        <taxon>Pseudomonadati</taxon>
        <taxon>Pseudomonadota</taxon>
        <taxon>Gammaproteobacteria</taxon>
        <taxon>Aeromonadales</taxon>
        <taxon>Aeromonadaceae</taxon>
        <taxon>Aeromonas</taxon>
    </lineage>
</organism>